<feature type="transmembrane region" description="Helical" evidence="7">
    <location>
        <begin position="261"/>
        <end position="283"/>
    </location>
</feature>
<dbReference type="Gene3D" id="1.20.1250.20">
    <property type="entry name" value="MFS general substrate transporter like domains"/>
    <property type="match status" value="1"/>
</dbReference>
<name>S3CVX6_OPHP1</name>
<dbReference type="InterPro" id="IPR036259">
    <property type="entry name" value="MFS_trans_sf"/>
</dbReference>
<feature type="region of interest" description="Disordered" evidence="6">
    <location>
        <begin position="1"/>
        <end position="29"/>
    </location>
</feature>
<feature type="transmembrane region" description="Helical" evidence="7">
    <location>
        <begin position="228"/>
        <end position="249"/>
    </location>
</feature>
<dbReference type="InterPro" id="IPR011701">
    <property type="entry name" value="MFS"/>
</dbReference>
<keyword evidence="3 7" id="KW-0812">Transmembrane</keyword>
<dbReference type="OrthoDB" id="1935484at2759"/>
<dbReference type="Proteomes" id="UP000016923">
    <property type="component" value="Unassembled WGS sequence"/>
</dbReference>
<evidence type="ECO:0000313" key="8">
    <source>
        <dbReference type="EMBL" id="EPE10858.1"/>
    </source>
</evidence>
<evidence type="ECO:0000256" key="1">
    <source>
        <dbReference type="ARBA" id="ARBA00004141"/>
    </source>
</evidence>
<gene>
    <name evidence="8" type="ORF">F503_05953</name>
</gene>
<evidence type="ECO:0000256" key="7">
    <source>
        <dbReference type="SAM" id="Phobius"/>
    </source>
</evidence>
<keyword evidence="2" id="KW-0813">Transport</keyword>
<dbReference type="VEuPathDB" id="FungiDB:F503_05953"/>
<accession>S3CVX6</accession>
<evidence type="ECO:0000256" key="6">
    <source>
        <dbReference type="SAM" id="MobiDB-lite"/>
    </source>
</evidence>
<evidence type="ECO:0000256" key="3">
    <source>
        <dbReference type="ARBA" id="ARBA00022692"/>
    </source>
</evidence>
<dbReference type="GO" id="GO:0016020">
    <property type="term" value="C:membrane"/>
    <property type="evidence" value="ECO:0007669"/>
    <property type="project" value="UniProtKB-SubCell"/>
</dbReference>
<dbReference type="PANTHER" id="PTHR43791">
    <property type="entry name" value="PERMEASE-RELATED"/>
    <property type="match status" value="1"/>
</dbReference>
<dbReference type="eggNOG" id="KOG2533">
    <property type="taxonomic scope" value="Eukaryota"/>
</dbReference>
<dbReference type="FunFam" id="1.20.1250.20:FF:000106">
    <property type="entry name" value="MFS transporter, putative"/>
    <property type="match status" value="1"/>
</dbReference>
<dbReference type="GO" id="GO:0022857">
    <property type="term" value="F:transmembrane transporter activity"/>
    <property type="evidence" value="ECO:0007669"/>
    <property type="project" value="InterPro"/>
</dbReference>
<keyword evidence="5 7" id="KW-0472">Membrane</keyword>
<dbReference type="PANTHER" id="PTHR43791:SF65">
    <property type="entry name" value="MAJOR FACILITATOR SUPERFAMILY (MFS) PROFILE DOMAIN-CONTAINING PROTEIN-RELATED"/>
    <property type="match status" value="1"/>
</dbReference>
<reference evidence="8 9" key="1">
    <citation type="journal article" date="2013" name="BMC Genomics">
        <title>The genome and transcriptome of the pine saprophyte Ophiostoma piceae, and a comparison with the bark beetle-associated pine pathogen Grosmannia clavigera.</title>
        <authorList>
            <person name="Haridas S."/>
            <person name="Wang Y."/>
            <person name="Lim L."/>
            <person name="Massoumi Alamouti S."/>
            <person name="Jackman S."/>
            <person name="Docking R."/>
            <person name="Robertson G."/>
            <person name="Birol I."/>
            <person name="Bohlmann J."/>
            <person name="Breuil C."/>
        </authorList>
    </citation>
    <scope>NUCLEOTIDE SEQUENCE [LARGE SCALE GENOMIC DNA]</scope>
    <source>
        <strain evidence="8 9">UAMH 11346</strain>
    </source>
</reference>
<proteinExistence type="predicted"/>
<comment type="subcellular location">
    <subcellularLocation>
        <location evidence="1">Membrane</location>
        <topology evidence="1">Multi-pass membrane protein</topology>
    </subcellularLocation>
</comment>
<evidence type="ECO:0000256" key="4">
    <source>
        <dbReference type="ARBA" id="ARBA00022989"/>
    </source>
</evidence>
<evidence type="ECO:0000313" key="9">
    <source>
        <dbReference type="Proteomes" id="UP000016923"/>
    </source>
</evidence>
<feature type="transmembrane region" description="Helical" evidence="7">
    <location>
        <begin position="197"/>
        <end position="216"/>
    </location>
</feature>
<protein>
    <submittedName>
        <fullName evidence="8">Major facilitator superfamily transporter</fullName>
    </submittedName>
</protein>
<keyword evidence="4 7" id="KW-1133">Transmembrane helix</keyword>
<feature type="transmembrane region" description="Helical" evidence="7">
    <location>
        <begin position="404"/>
        <end position="423"/>
    </location>
</feature>
<dbReference type="AlphaFoldDB" id="S3CVX6"/>
<dbReference type="EMBL" id="KE148146">
    <property type="protein sequence ID" value="EPE10858.1"/>
    <property type="molecule type" value="Genomic_DNA"/>
</dbReference>
<dbReference type="OMA" id="ALFWFTD"/>
<feature type="transmembrane region" description="Helical" evidence="7">
    <location>
        <begin position="435"/>
        <end position="456"/>
    </location>
</feature>
<keyword evidence="9" id="KW-1185">Reference proteome</keyword>
<organism evidence="8 9">
    <name type="scientific">Ophiostoma piceae (strain UAMH 11346)</name>
    <name type="common">Sap stain fungus</name>
    <dbReference type="NCBI Taxonomy" id="1262450"/>
    <lineage>
        <taxon>Eukaryota</taxon>
        <taxon>Fungi</taxon>
        <taxon>Dikarya</taxon>
        <taxon>Ascomycota</taxon>
        <taxon>Pezizomycotina</taxon>
        <taxon>Sordariomycetes</taxon>
        <taxon>Sordariomycetidae</taxon>
        <taxon>Ophiostomatales</taxon>
        <taxon>Ophiostomataceae</taxon>
        <taxon>Ophiostoma</taxon>
    </lineage>
</organism>
<feature type="transmembrane region" description="Helical" evidence="7">
    <location>
        <begin position="504"/>
        <end position="522"/>
    </location>
</feature>
<dbReference type="Pfam" id="PF07690">
    <property type="entry name" value="MFS_1"/>
    <property type="match status" value="1"/>
</dbReference>
<dbReference type="HOGENOM" id="CLU_001265_2_1_1"/>
<feature type="transmembrane region" description="Helical" evidence="7">
    <location>
        <begin position="378"/>
        <end position="398"/>
    </location>
</feature>
<evidence type="ECO:0000256" key="5">
    <source>
        <dbReference type="ARBA" id="ARBA00023136"/>
    </source>
</evidence>
<sequence length="562" mass="63908">MGDLDNKSAAAAATAADSDSLVEPEETGQQNTGILGVFKRRNKPARDLDSTATVRSVFDDAVLSPYYQPHKDYENLHRFDPAERWTYREEQTVVRKTDFKIFAWVLVMFFALNLDRGNLGNAVADNLLDDLNITTNDYNNAQNMYRIGFLIAEIPSQMLGKWVGVDRWIPIQIIVWSFASGGQFFMHNKAGFYACRFFIGLFMGGFIPDSVLYLSYFYKTSEMPIRLALFWFVDSLSGVVASFIAYGVLHMRGVDGRAGWAWLFLIEALISLVIGVLSFFFLVPGPSETKTWLSPKGYFTEREEKIIVNRVLRDDPSKGGMHNREPITLPMLWRSLKDYDLWPVYIIGMLFEIPTAPPKGYLSLSLKALKFTTFQTTLLGIPITVFSALNLLGMTWIAEAVGNIAVSGIFSQLWTLPLLIVQYREATFLHSHPWSQYALIFIILGWPSMHAVHVSWCSRLSNTVRTRAVSAALYNITIQLSGIASSNIYRTDDKPLYRRGNTQLIAINAATIVAYVLAKFYYRFRNKQKSDVWDKMTPEEKADYLRNNEGLGNKRLDFHFDS</sequence>
<evidence type="ECO:0000256" key="2">
    <source>
        <dbReference type="ARBA" id="ARBA00022448"/>
    </source>
</evidence>
<dbReference type="SUPFAM" id="SSF103473">
    <property type="entry name" value="MFS general substrate transporter"/>
    <property type="match status" value="1"/>
</dbReference>